<dbReference type="PROSITE" id="PS51755">
    <property type="entry name" value="OMPR_PHOB"/>
    <property type="match status" value="1"/>
</dbReference>
<dbReference type="InterPro" id="IPR051677">
    <property type="entry name" value="AfsR-DnrI-RedD_regulator"/>
</dbReference>
<evidence type="ECO:0000313" key="6">
    <source>
        <dbReference type="Proteomes" id="UP000265715"/>
    </source>
</evidence>
<dbReference type="InterPro" id="IPR011990">
    <property type="entry name" value="TPR-like_helical_dom_sf"/>
</dbReference>
<dbReference type="PANTHER" id="PTHR35807:SF2">
    <property type="entry name" value="TRANSCRIPTIONAL ACTIVATOR DOMAIN"/>
    <property type="match status" value="1"/>
</dbReference>
<feature type="domain" description="OmpR/PhoB-type" evidence="4">
    <location>
        <begin position="692"/>
        <end position="787"/>
    </location>
</feature>
<accession>A0A399EJ20</accession>
<evidence type="ECO:0000256" key="1">
    <source>
        <dbReference type="ARBA" id="ARBA00005820"/>
    </source>
</evidence>
<dbReference type="InterPro" id="IPR001867">
    <property type="entry name" value="OmpR/PhoB-type_DNA-bd"/>
</dbReference>
<comment type="caution">
    <text evidence="5">The sequence shown here is derived from an EMBL/GenBank/DDBJ whole genome shotgun (WGS) entry which is preliminary data.</text>
</comment>
<dbReference type="EMBL" id="QXDL01000069">
    <property type="protein sequence ID" value="RIH84724.1"/>
    <property type="molecule type" value="Genomic_DNA"/>
</dbReference>
<keyword evidence="5" id="KW-0418">Kinase</keyword>
<evidence type="ECO:0000256" key="2">
    <source>
        <dbReference type="ARBA" id="ARBA00023125"/>
    </source>
</evidence>
<dbReference type="PANTHER" id="PTHR35807">
    <property type="entry name" value="TRANSCRIPTIONAL REGULATOR REDD-RELATED"/>
    <property type="match status" value="1"/>
</dbReference>
<evidence type="ECO:0000256" key="3">
    <source>
        <dbReference type="PROSITE-ProRule" id="PRU01091"/>
    </source>
</evidence>
<dbReference type="SMART" id="SM00862">
    <property type="entry name" value="Trans_reg_C"/>
    <property type="match status" value="1"/>
</dbReference>
<dbReference type="SUPFAM" id="SSF46894">
    <property type="entry name" value="C-terminal effector domain of the bipartite response regulators"/>
    <property type="match status" value="1"/>
</dbReference>
<evidence type="ECO:0000259" key="4">
    <source>
        <dbReference type="PROSITE" id="PS51755"/>
    </source>
</evidence>
<dbReference type="Proteomes" id="UP000265715">
    <property type="component" value="Unassembled WGS sequence"/>
</dbReference>
<protein>
    <submittedName>
        <fullName evidence="5">Serine/threonine-protein kinase PknK</fullName>
        <ecNumber evidence="5">2.7.11.1</ecNumber>
    </submittedName>
</protein>
<name>A0A399EJ20_9DEIN</name>
<organism evidence="5 6">
    <name type="scientific">Calidithermus terrae</name>
    <dbReference type="NCBI Taxonomy" id="1408545"/>
    <lineage>
        <taxon>Bacteria</taxon>
        <taxon>Thermotogati</taxon>
        <taxon>Deinococcota</taxon>
        <taxon>Deinococci</taxon>
        <taxon>Thermales</taxon>
        <taxon>Thermaceae</taxon>
        <taxon>Calidithermus</taxon>
    </lineage>
</organism>
<keyword evidence="6" id="KW-1185">Reference proteome</keyword>
<dbReference type="Pfam" id="PF03704">
    <property type="entry name" value="BTAD"/>
    <property type="match status" value="1"/>
</dbReference>
<feature type="DNA-binding region" description="OmpR/PhoB-type" evidence="3">
    <location>
        <begin position="692"/>
        <end position="787"/>
    </location>
</feature>
<dbReference type="Pfam" id="PF13424">
    <property type="entry name" value="TPR_12"/>
    <property type="match status" value="1"/>
</dbReference>
<evidence type="ECO:0000313" key="5">
    <source>
        <dbReference type="EMBL" id="RIH84724.1"/>
    </source>
</evidence>
<dbReference type="Pfam" id="PF00486">
    <property type="entry name" value="Trans_reg_C"/>
    <property type="match status" value="1"/>
</dbReference>
<sequence length="911" mass="99410">MSSNGQGWAWAIPRPRLIRAIDQAQGPLVLLRAAAGYGKTVLAAQWAAQRSGVRWLEPGDVLPGGSGDVVFENYRPGDAGLDRALIALLEALEPGARLLLLARAEPSLPIPRWLAEGRATLLEAEDLAFDPDEAAALLGRHAGEHLEQVMQRSEGWPLALRLMAQALERGGTADQIAGRLPPLSGYLEAEVWPALTPAQRRFLLRTAVLEELFPQECDAVLGRSGSARGLRAMQAAGVPLCPPARVGQGYRYPALFRDFLLSKLDETPKERRELEARAARVLLQAFQPFRAAPHALEAQDWELALACLSQAADRVYREGQAATLETCLQRFPEDYRERPEFLRIEAYIAWGSGNYAIALSKATRAAQAGDPDLRALALVVVAGVHQAQGRWSEEVATLEAALAAQPRQPLTLGIVRHLLGAAYLRLGRLEEAEATLNQALEGFKPHQPGYASVLGQLALLHLSRGRPRSAAEGLEQAALMQRRLGNLRGEAVVLYNLAIALNQAGMHRRAQGALAQARRLAERVGLTHLLALIARESADTLRDVGEGSVEHYRQALAALEALQASAGLLHAYHGLAVLHRRRGEMAAARRAAEQSLRFAASGDPAFVGLVRVHRAMLEGDAQALDPALAGVLKGPNLYYQAQALLYAASRGQDPALRQKALELIEDQGFDHLLREEEDLLAVRLGAEASSLSASTLAAGLELRMLGGLELRAPGGQPSGLRPLALRLLAYLALRRGATVSPEQIAQALWPDSSEDMRPTLQTLVWQLRRALGSGIVLTYGGGYCFDPPYPVWTDVEAFSERLRQGRLAEAVALYQGELLPGVDWAQLERQHLENRYLQALEDLAEQEAGRGSLEAAIALLERVIERDPLAEEAYRRLICWHQQAGHPDAARRVRQEFSRVLEAEFEPGKHS</sequence>
<dbReference type="InterPro" id="IPR005158">
    <property type="entry name" value="BTAD"/>
</dbReference>
<dbReference type="OrthoDB" id="28884at2"/>
<keyword evidence="5" id="KW-0808">Transferase</keyword>
<proteinExistence type="inferred from homology"/>
<dbReference type="RefSeq" id="WP_119315007.1">
    <property type="nucleotide sequence ID" value="NZ_QXDL01000069.1"/>
</dbReference>
<dbReference type="GO" id="GO:0004674">
    <property type="term" value="F:protein serine/threonine kinase activity"/>
    <property type="evidence" value="ECO:0007669"/>
    <property type="project" value="UniProtKB-EC"/>
</dbReference>
<dbReference type="GO" id="GO:0006355">
    <property type="term" value="P:regulation of DNA-templated transcription"/>
    <property type="evidence" value="ECO:0007669"/>
    <property type="project" value="InterPro"/>
</dbReference>
<dbReference type="GO" id="GO:0003677">
    <property type="term" value="F:DNA binding"/>
    <property type="evidence" value="ECO:0007669"/>
    <property type="project" value="UniProtKB-UniRule"/>
</dbReference>
<dbReference type="Gene3D" id="1.25.40.10">
    <property type="entry name" value="Tetratricopeptide repeat domain"/>
    <property type="match status" value="3"/>
</dbReference>
<gene>
    <name evidence="5" type="primary">pknK</name>
    <name evidence="5" type="ORF">Mterra_01904</name>
</gene>
<dbReference type="GO" id="GO:0000160">
    <property type="term" value="P:phosphorelay signal transduction system"/>
    <property type="evidence" value="ECO:0007669"/>
    <property type="project" value="InterPro"/>
</dbReference>
<dbReference type="Pfam" id="PF25873">
    <property type="entry name" value="WHD_MalT"/>
    <property type="match status" value="1"/>
</dbReference>
<dbReference type="EC" id="2.7.11.1" evidence="5"/>
<dbReference type="Gene3D" id="1.10.10.10">
    <property type="entry name" value="Winged helix-like DNA-binding domain superfamily/Winged helix DNA-binding domain"/>
    <property type="match status" value="1"/>
</dbReference>
<comment type="similarity">
    <text evidence="1">Belongs to the AfsR/DnrI/RedD regulatory family.</text>
</comment>
<dbReference type="SMART" id="SM00028">
    <property type="entry name" value="TPR"/>
    <property type="match status" value="6"/>
</dbReference>
<dbReference type="InterPro" id="IPR019734">
    <property type="entry name" value="TPR_rpt"/>
</dbReference>
<dbReference type="AlphaFoldDB" id="A0A399EJ20"/>
<dbReference type="InterPro" id="IPR016032">
    <property type="entry name" value="Sig_transdc_resp-reg_C-effctor"/>
</dbReference>
<dbReference type="SMART" id="SM01043">
    <property type="entry name" value="BTAD"/>
    <property type="match status" value="1"/>
</dbReference>
<keyword evidence="2 3" id="KW-0238">DNA-binding</keyword>
<reference evidence="5 6" key="1">
    <citation type="submission" date="2018-08" db="EMBL/GenBank/DDBJ databases">
        <title>Meiothermus terrae DSM 26712 genome sequencing project.</title>
        <authorList>
            <person name="Da Costa M.S."/>
            <person name="Albuquerque L."/>
            <person name="Raposo P."/>
            <person name="Froufe H.J.C."/>
            <person name="Barroso C.S."/>
            <person name="Egas C."/>
        </authorList>
    </citation>
    <scope>NUCLEOTIDE SEQUENCE [LARGE SCALE GENOMIC DNA]</scope>
    <source>
        <strain evidence="5 6">DSM 26712</strain>
    </source>
</reference>
<dbReference type="InterPro" id="IPR059106">
    <property type="entry name" value="WHD_MalT"/>
</dbReference>
<dbReference type="InterPro" id="IPR036388">
    <property type="entry name" value="WH-like_DNA-bd_sf"/>
</dbReference>
<dbReference type="SUPFAM" id="SSF48452">
    <property type="entry name" value="TPR-like"/>
    <property type="match status" value="3"/>
</dbReference>